<feature type="compositionally biased region" description="Pro residues" evidence="1">
    <location>
        <begin position="164"/>
        <end position="178"/>
    </location>
</feature>
<dbReference type="AlphaFoldDB" id="A0A177WUG5"/>
<dbReference type="VEuPathDB" id="FungiDB:BDEG_26861"/>
<dbReference type="EMBL" id="DS022310">
    <property type="protein sequence ID" value="OAJ43506.1"/>
    <property type="molecule type" value="Genomic_DNA"/>
</dbReference>
<feature type="compositionally biased region" description="Basic and acidic residues" evidence="1">
    <location>
        <begin position="123"/>
        <end position="153"/>
    </location>
</feature>
<evidence type="ECO:0000256" key="1">
    <source>
        <dbReference type="SAM" id="MobiDB-lite"/>
    </source>
</evidence>
<dbReference type="Proteomes" id="UP000077115">
    <property type="component" value="Unassembled WGS sequence"/>
</dbReference>
<protein>
    <submittedName>
        <fullName evidence="3">Uncharacterized protein</fullName>
    </submittedName>
</protein>
<feature type="region of interest" description="Disordered" evidence="1">
    <location>
        <begin position="42"/>
        <end position="264"/>
    </location>
</feature>
<gene>
    <name evidence="3" type="ORF">BDEG_26861</name>
</gene>
<evidence type="ECO:0000313" key="4">
    <source>
        <dbReference type="Proteomes" id="UP000077115"/>
    </source>
</evidence>
<accession>A0A177WUG5</accession>
<organism evidence="3 4">
    <name type="scientific">Batrachochytrium dendrobatidis (strain JEL423)</name>
    <dbReference type="NCBI Taxonomy" id="403673"/>
    <lineage>
        <taxon>Eukaryota</taxon>
        <taxon>Fungi</taxon>
        <taxon>Fungi incertae sedis</taxon>
        <taxon>Chytridiomycota</taxon>
        <taxon>Chytridiomycota incertae sedis</taxon>
        <taxon>Chytridiomycetes</taxon>
        <taxon>Rhizophydiales</taxon>
        <taxon>Rhizophydiales incertae sedis</taxon>
        <taxon>Batrachochytrium</taxon>
    </lineage>
</organism>
<name>A0A177WUG5_BATDL</name>
<keyword evidence="2" id="KW-0732">Signal</keyword>
<evidence type="ECO:0000313" key="3">
    <source>
        <dbReference type="EMBL" id="OAJ43506.1"/>
    </source>
</evidence>
<sequence>MIFSVVSTVLITMIATALNVVSLPLTGNSSLISEGDGIIGNSLEKRQAPVDDKPVWDPNGQTPPPAGSTGESSGPPISSPPPSDVGQDNQDPHNGGAQADLSGPVSLHDDGDQHRPTPHPRVRRPEWDNPPRRPEWDEPPRRPQWDEPPRRPEWPGPSEWNNPPRQPAPPGWPAPPQWGGPSGQSQWPIPPQWDDPPRRPPARRPQFQDDGDSQGGSGTPKHSKAALPDDDDDNDDDDSQDNDQDSRHSNHNHSRRSRSSNQDE</sequence>
<evidence type="ECO:0000256" key="2">
    <source>
        <dbReference type="SAM" id="SignalP"/>
    </source>
</evidence>
<feature type="signal peptide" evidence="2">
    <location>
        <begin position="1"/>
        <end position="17"/>
    </location>
</feature>
<feature type="compositionally biased region" description="Basic and acidic residues" evidence="1">
    <location>
        <begin position="43"/>
        <end position="55"/>
    </location>
</feature>
<feature type="chain" id="PRO_5008077892" evidence="2">
    <location>
        <begin position="18"/>
        <end position="264"/>
    </location>
</feature>
<reference evidence="3 4" key="2">
    <citation type="submission" date="2016-05" db="EMBL/GenBank/DDBJ databases">
        <title>Lineage-specific infection strategies underlie the spectrum of fungal disease in amphibians.</title>
        <authorList>
            <person name="Cuomo C.A."/>
            <person name="Farrer R.A."/>
            <person name="James T."/>
            <person name="Longcore J."/>
            <person name="Birren B."/>
        </authorList>
    </citation>
    <scope>NUCLEOTIDE SEQUENCE [LARGE SCALE GENOMIC DNA]</scope>
    <source>
        <strain evidence="3 4">JEL423</strain>
    </source>
</reference>
<reference evidence="3 4" key="1">
    <citation type="submission" date="2006-10" db="EMBL/GenBank/DDBJ databases">
        <title>The Genome Sequence of Batrachochytrium dendrobatidis JEL423.</title>
        <authorList>
            <consortium name="The Broad Institute Genome Sequencing Platform"/>
            <person name="Birren B."/>
            <person name="Lander E."/>
            <person name="Galagan J."/>
            <person name="Cuomo C."/>
            <person name="Devon K."/>
            <person name="Jaffe D."/>
            <person name="Butler J."/>
            <person name="Alvarez P."/>
            <person name="Gnerre S."/>
            <person name="Grabherr M."/>
            <person name="Kleber M."/>
            <person name="Mauceli E."/>
            <person name="Brockman W."/>
            <person name="Young S."/>
            <person name="LaButti K."/>
            <person name="Sykes S."/>
            <person name="DeCaprio D."/>
            <person name="Crawford M."/>
            <person name="Koehrsen M."/>
            <person name="Engels R."/>
            <person name="Montgomery P."/>
            <person name="Pearson M."/>
            <person name="Howarth C."/>
            <person name="Larson L."/>
            <person name="White J."/>
            <person name="O'Leary S."/>
            <person name="Kodira C."/>
            <person name="Zeng Q."/>
            <person name="Yandava C."/>
            <person name="Alvarado L."/>
            <person name="Longcore J."/>
            <person name="James T."/>
        </authorList>
    </citation>
    <scope>NUCLEOTIDE SEQUENCE [LARGE SCALE GENOMIC DNA]</scope>
    <source>
        <strain evidence="3 4">JEL423</strain>
    </source>
</reference>
<proteinExistence type="predicted"/>
<feature type="compositionally biased region" description="Acidic residues" evidence="1">
    <location>
        <begin position="228"/>
        <end position="243"/>
    </location>
</feature>
<feature type="compositionally biased region" description="Basic residues" evidence="1">
    <location>
        <begin position="249"/>
        <end position="258"/>
    </location>
</feature>